<accession>A0A4Q9KC20</accession>
<proteinExistence type="predicted"/>
<evidence type="ECO:0000313" key="10">
    <source>
        <dbReference type="Proteomes" id="UP000292373"/>
    </source>
</evidence>
<organism evidence="9 10">
    <name type="scientific">Propioniciclava sinopodophylli</name>
    <dbReference type="NCBI Taxonomy" id="1837344"/>
    <lineage>
        <taxon>Bacteria</taxon>
        <taxon>Bacillati</taxon>
        <taxon>Actinomycetota</taxon>
        <taxon>Actinomycetes</taxon>
        <taxon>Propionibacteriales</taxon>
        <taxon>Propionibacteriaceae</taxon>
        <taxon>Propioniciclava</taxon>
    </lineage>
</organism>
<dbReference type="GO" id="GO:0030001">
    <property type="term" value="P:metal ion transport"/>
    <property type="evidence" value="ECO:0007669"/>
    <property type="project" value="UniProtKB-ARBA"/>
</dbReference>
<dbReference type="GO" id="GO:0008324">
    <property type="term" value="F:monoatomic cation transmembrane transporter activity"/>
    <property type="evidence" value="ECO:0007669"/>
    <property type="project" value="InterPro"/>
</dbReference>
<feature type="transmembrane region" description="Helical" evidence="8">
    <location>
        <begin position="45"/>
        <end position="67"/>
    </location>
</feature>
<dbReference type="PANTHER" id="PTHR32024">
    <property type="entry name" value="TRK SYSTEM POTASSIUM UPTAKE PROTEIN TRKG-RELATED"/>
    <property type="match status" value="1"/>
</dbReference>
<dbReference type="Pfam" id="PF02386">
    <property type="entry name" value="TrkH"/>
    <property type="match status" value="1"/>
</dbReference>
<evidence type="ECO:0000256" key="5">
    <source>
        <dbReference type="ARBA" id="ARBA00022989"/>
    </source>
</evidence>
<keyword evidence="10" id="KW-1185">Reference proteome</keyword>
<comment type="caution">
    <text evidence="9">The sequence shown here is derived from an EMBL/GenBank/DDBJ whole genome shotgun (WGS) entry which is preliminary data.</text>
</comment>
<evidence type="ECO:0000256" key="1">
    <source>
        <dbReference type="ARBA" id="ARBA00004651"/>
    </source>
</evidence>
<evidence type="ECO:0000256" key="7">
    <source>
        <dbReference type="ARBA" id="ARBA00023136"/>
    </source>
</evidence>
<feature type="transmembrane region" description="Helical" evidence="8">
    <location>
        <begin position="12"/>
        <end position="33"/>
    </location>
</feature>
<protein>
    <submittedName>
        <fullName evidence="9">TrkH family potassium uptake protein</fullName>
    </submittedName>
</protein>
<dbReference type="OrthoDB" id="9810952at2"/>
<keyword evidence="2" id="KW-0813">Transport</keyword>
<dbReference type="InterPro" id="IPR003445">
    <property type="entry name" value="Cat_transpt"/>
</dbReference>
<evidence type="ECO:0000256" key="8">
    <source>
        <dbReference type="SAM" id="Phobius"/>
    </source>
</evidence>
<keyword evidence="5 8" id="KW-1133">Transmembrane helix</keyword>
<dbReference type="PANTHER" id="PTHR32024:SF1">
    <property type="entry name" value="KTR SYSTEM POTASSIUM UPTAKE PROTEIN B"/>
    <property type="match status" value="1"/>
</dbReference>
<name>A0A4Q9KC20_9ACTN</name>
<comment type="subcellular location">
    <subcellularLocation>
        <location evidence="1">Cell membrane</location>
        <topology evidence="1">Multi-pass membrane protein</topology>
    </subcellularLocation>
</comment>
<feature type="transmembrane region" description="Helical" evidence="8">
    <location>
        <begin position="322"/>
        <end position="343"/>
    </location>
</feature>
<keyword evidence="3" id="KW-1003">Cell membrane</keyword>
<reference evidence="9 10" key="1">
    <citation type="submission" date="2019-01" db="EMBL/GenBank/DDBJ databases">
        <title>Lactibacter flavus gen. nov., sp. nov., a novel bacterium of the family Propionibacteriaceae isolated from raw milk and dairy products.</title>
        <authorList>
            <person name="Huptas C."/>
            <person name="Wenning M."/>
            <person name="Breitenwieser F."/>
            <person name="Doll E."/>
            <person name="Von Neubeck M."/>
            <person name="Busse H.-J."/>
            <person name="Scherer S."/>
        </authorList>
    </citation>
    <scope>NUCLEOTIDE SEQUENCE [LARGE SCALE GENOMIC DNA]</scope>
    <source>
        <strain evidence="9 10">KCTC 33808</strain>
    </source>
</reference>
<feature type="transmembrane region" description="Helical" evidence="8">
    <location>
        <begin position="201"/>
        <end position="220"/>
    </location>
</feature>
<keyword evidence="4 8" id="KW-0812">Transmembrane</keyword>
<dbReference type="GO" id="GO:0005886">
    <property type="term" value="C:plasma membrane"/>
    <property type="evidence" value="ECO:0007669"/>
    <property type="project" value="UniProtKB-SubCell"/>
</dbReference>
<dbReference type="Proteomes" id="UP000292373">
    <property type="component" value="Unassembled WGS sequence"/>
</dbReference>
<evidence type="ECO:0000256" key="6">
    <source>
        <dbReference type="ARBA" id="ARBA00023065"/>
    </source>
</evidence>
<evidence type="ECO:0000256" key="4">
    <source>
        <dbReference type="ARBA" id="ARBA00022692"/>
    </source>
</evidence>
<evidence type="ECO:0000256" key="2">
    <source>
        <dbReference type="ARBA" id="ARBA00022448"/>
    </source>
</evidence>
<evidence type="ECO:0000313" key="9">
    <source>
        <dbReference type="EMBL" id="TBT83574.1"/>
    </source>
</evidence>
<gene>
    <name evidence="9" type="ORF">ET989_11270</name>
</gene>
<evidence type="ECO:0000256" key="3">
    <source>
        <dbReference type="ARBA" id="ARBA00022475"/>
    </source>
</evidence>
<dbReference type="EMBL" id="SDMQ01000011">
    <property type="protein sequence ID" value="TBT83574.1"/>
    <property type="molecule type" value="Genomic_DNA"/>
</dbReference>
<dbReference type="AlphaFoldDB" id="A0A4Q9KC20"/>
<keyword evidence="7 8" id="KW-0472">Membrane</keyword>
<feature type="transmembrane region" description="Helical" evidence="8">
    <location>
        <begin position="161"/>
        <end position="181"/>
    </location>
</feature>
<sequence>MSPAATESGESSGFWVAAFTAMSALCITGLAVVDTPSHWSTFGELTIMTLIQVGGLGIMTLTSLIIFSVTRRASLAQLHIAQSETRARTRRGLRSIPARILMLSLAFELVFAVVLTLRFRSYLPDWGAAAYHGMFHAVSAFNNAGFALYPDNLVRFNADPFVMVPICLAIVLGGLGFPVYLEVVERVRGHLPPFWSVHLRLTLYGTVILLVLGFATFAAFEWTNPATLGGQGPMGKFLGALGGSVFPRTAGFNSVDYALVTDETLAVNFGLMMIGGGSGGTAGGLKITTVAVLLLAVITEVRGHEKTVLGSRKISSAVSRQALAVVVLGTAAVFVGILAISAVSDAPLREDTFEAISAFGTVGLSMNLTPTLPPAAWGVLMGLMYLGRVGPVSVAAALAMTARHRHYELPREDPLVG</sequence>
<feature type="transmembrane region" description="Helical" evidence="8">
    <location>
        <begin position="375"/>
        <end position="401"/>
    </location>
</feature>
<keyword evidence="6" id="KW-0406">Ion transport</keyword>
<feature type="transmembrane region" description="Helical" evidence="8">
    <location>
        <begin position="96"/>
        <end position="117"/>
    </location>
</feature>